<feature type="compositionally biased region" description="Polar residues" evidence="1">
    <location>
        <begin position="155"/>
        <end position="177"/>
    </location>
</feature>
<evidence type="ECO:0000313" key="2">
    <source>
        <dbReference type="EMBL" id="GBP08332.1"/>
    </source>
</evidence>
<accession>A0A4C1T1N7</accession>
<feature type="compositionally biased region" description="Polar residues" evidence="1">
    <location>
        <begin position="81"/>
        <end position="91"/>
    </location>
</feature>
<feature type="compositionally biased region" description="Gly residues" evidence="1">
    <location>
        <begin position="137"/>
        <end position="146"/>
    </location>
</feature>
<name>A0A4C1T1N7_EUMVA</name>
<evidence type="ECO:0000256" key="1">
    <source>
        <dbReference type="SAM" id="MobiDB-lite"/>
    </source>
</evidence>
<comment type="caution">
    <text evidence="2">The sequence shown here is derived from an EMBL/GenBank/DDBJ whole genome shotgun (WGS) entry which is preliminary data.</text>
</comment>
<sequence length="394" mass="42551">MSHIVTGPLVRRLAQDSRRGAGADVCCAALRPSHPPRSACESVMPACLLIRHRHVAENPEPEAAEAGAARAGGADRAPTSPDRTPTNETPSLPSPCAYSRVKQAGEKSQSSPPMDTRNLREVTNALIASREYADPRGVGGVAGGARRGSASSASTPSTLERTAIHNPQHTVSHQGSADSAPESILESNCPPYQESGVEPEPEPVPELEQPQPTEPAPAPPEERLSPRTEMRLALDQGTDMLADQEAPWGGGSDRWSWRAACPRALLRRVSSADAVALARPSPPPHSARRTAPRTTLHSSVYAWKAPENDKLMEMEQLARVEAQTMRSRTRSQCPNGKMYEKPCITTYSRALDPTGTWFGNPSFDRQRTCVIVWRALYGADLLGLLILCRAYAPT</sequence>
<dbReference type="OrthoDB" id="410721at2759"/>
<evidence type="ECO:0000313" key="3">
    <source>
        <dbReference type="Proteomes" id="UP000299102"/>
    </source>
</evidence>
<keyword evidence="3" id="KW-1185">Reference proteome</keyword>
<feature type="region of interest" description="Disordered" evidence="1">
    <location>
        <begin position="60"/>
        <end position="118"/>
    </location>
</feature>
<organism evidence="2 3">
    <name type="scientific">Eumeta variegata</name>
    <name type="common">Bagworm moth</name>
    <name type="synonym">Eumeta japonica</name>
    <dbReference type="NCBI Taxonomy" id="151549"/>
    <lineage>
        <taxon>Eukaryota</taxon>
        <taxon>Metazoa</taxon>
        <taxon>Ecdysozoa</taxon>
        <taxon>Arthropoda</taxon>
        <taxon>Hexapoda</taxon>
        <taxon>Insecta</taxon>
        <taxon>Pterygota</taxon>
        <taxon>Neoptera</taxon>
        <taxon>Endopterygota</taxon>
        <taxon>Lepidoptera</taxon>
        <taxon>Glossata</taxon>
        <taxon>Ditrysia</taxon>
        <taxon>Tineoidea</taxon>
        <taxon>Psychidae</taxon>
        <taxon>Oiketicinae</taxon>
        <taxon>Eumeta</taxon>
    </lineage>
</organism>
<feature type="region of interest" description="Disordered" evidence="1">
    <location>
        <begin position="274"/>
        <end position="293"/>
    </location>
</feature>
<dbReference type="EMBL" id="BGZK01000030">
    <property type="protein sequence ID" value="GBP08332.1"/>
    <property type="molecule type" value="Genomic_DNA"/>
</dbReference>
<reference evidence="2 3" key="1">
    <citation type="journal article" date="2019" name="Commun. Biol.">
        <title>The bagworm genome reveals a unique fibroin gene that provides high tensile strength.</title>
        <authorList>
            <person name="Kono N."/>
            <person name="Nakamura H."/>
            <person name="Ohtoshi R."/>
            <person name="Tomita M."/>
            <person name="Numata K."/>
            <person name="Arakawa K."/>
        </authorList>
    </citation>
    <scope>NUCLEOTIDE SEQUENCE [LARGE SCALE GENOMIC DNA]</scope>
</reference>
<proteinExistence type="predicted"/>
<dbReference type="Proteomes" id="UP000299102">
    <property type="component" value="Unassembled WGS sequence"/>
</dbReference>
<gene>
    <name evidence="2" type="ORF">EVAR_78803_1</name>
</gene>
<feature type="compositionally biased region" description="Low complexity" evidence="1">
    <location>
        <begin position="64"/>
        <end position="78"/>
    </location>
</feature>
<feature type="region of interest" description="Disordered" evidence="1">
    <location>
        <begin position="135"/>
        <end position="226"/>
    </location>
</feature>
<protein>
    <submittedName>
        <fullName evidence="2">Uncharacterized protein</fullName>
    </submittedName>
</protein>
<dbReference type="AlphaFoldDB" id="A0A4C1T1N7"/>